<reference evidence="7" key="1">
    <citation type="submission" date="2022-10" db="EMBL/GenBank/DDBJ databases">
        <title>Genome assembly of Pristionchus species.</title>
        <authorList>
            <person name="Yoshida K."/>
            <person name="Sommer R.J."/>
        </authorList>
    </citation>
    <scope>NUCLEOTIDE SEQUENCE [LARGE SCALE GENOMIC DNA]</scope>
    <source>
        <strain evidence="7">RS5460</strain>
    </source>
</reference>
<dbReference type="Gene3D" id="3.30.200.20">
    <property type="entry name" value="Phosphorylase Kinase, domain 1"/>
    <property type="match status" value="1"/>
</dbReference>
<name>A0AAN5DG95_9BILA</name>
<dbReference type="InterPro" id="IPR011009">
    <property type="entry name" value="Kinase-like_dom_sf"/>
</dbReference>
<accession>A0AAN5DG95</accession>
<feature type="non-terminal residue" evidence="6">
    <location>
        <position position="1"/>
    </location>
</feature>
<evidence type="ECO:0000256" key="4">
    <source>
        <dbReference type="ARBA" id="ARBA00022840"/>
    </source>
</evidence>
<evidence type="ECO:0000313" key="7">
    <source>
        <dbReference type="Proteomes" id="UP001328107"/>
    </source>
</evidence>
<comment type="caution">
    <text evidence="6">The sequence shown here is derived from an EMBL/GenBank/DDBJ whole genome shotgun (WGS) entry which is preliminary data.</text>
</comment>
<dbReference type="SMART" id="SM00220">
    <property type="entry name" value="S_TKc"/>
    <property type="match status" value="1"/>
</dbReference>
<evidence type="ECO:0000256" key="2">
    <source>
        <dbReference type="ARBA" id="ARBA00022741"/>
    </source>
</evidence>
<keyword evidence="2" id="KW-0547">Nucleotide-binding</keyword>
<proteinExistence type="predicted"/>
<dbReference type="PIRSF" id="PIRSF000654">
    <property type="entry name" value="Integrin-linked_kinase"/>
    <property type="match status" value="1"/>
</dbReference>
<dbReference type="InterPro" id="IPR000719">
    <property type="entry name" value="Prot_kinase_dom"/>
</dbReference>
<dbReference type="InterPro" id="IPR051681">
    <property type="entry name" value="Ser/Thr_Kinases-Pseudokinases"/>
</dbReference>
<evidence type="ECO:0000256" key="3">
    <source>
        <dbReference type="ARBA" id="ARBA00022777"/>
    </source>
</evidence>
<feature type="non-terminal residue" evidence="6">
    <location>
        <position position="283"/>
    </location>
</feature>
<keyword evidence="7" id="KW-1185">Reference proteome</keyword>
<evidence type="ECO:0000256" key="1">
    <source>
        <dbReference type="ARBA" id="ARBA00022679"/>
    </source>
</evidence>
<organism evidence="6 7">
    <name type="scientific">Pristionchus mayeri</name>
    <dbReference type="NCBI Taxonomy" id="1317129"/>
    <lineage>
        <taxon>Eukaryota</taxon>
        <taxon>Metazoa</taxon>
        <taxon>Ecdysozoa</taxon>
        <taxon>Nematoda</taxon>
        <taxon>Chromadorea</taxon>
        <taxon>Rhabditida</taxon>
        <taxon>Rhabditina</taxon>
        <taxon>Diplogasteromorpha</taxon>
        <taxon>Diplogasteroidea</taxon>
        <taxon>Neodiplogasteridae</taxon>
        <taxon>Pristionchus</taxon>
    </lineage>
</organism>
<dbReference type="PANTHER" id="PTHR44329:SF288">
    <property type="entry name" value="MITOGEN-ACTIVATED PROTEIN KINASE KINASE KINASE 20"/>
    <property type="match status" value="1"/>
</dbReference>
<keyword evidence="1" id="KW-0808">Transferase</keyword>
<keyword evidence="4" id="KW-0067">ATP-binding</keyword>
<dbReference type="Pfam" id="PF00069">
    <property type="entry name" value="Pkinase"/>
    <property type="match status" value="1"/>
</dbReference>
<sequence>VISALPIRDLSECELIPIGTGGQGTVYSLLLEGRKFVAKRFRNEKDRRQELISLSKSHRHPNIMNVICRGTRGSEWFLVTEYCKSSLAEELRIRRDNANNRSLEKADFIDWLRQLTNGMKYIHSSQIDFGADIYHGDLKPENTEYRGKRVVKIADFGLSQLIPYSNTLDPKKLSKGTYRYMSPELARGEVEVAYLKKADVWSWAVVVWEMVANRRPHDALDDIQALLQIGKNSIHPPLPNGTIESLENLLRKCWCLEPLYRPDFNKIDKEVDGIIEEISRLDE</sequence>
<dbReference type="PANTHER" id="PTHR44329">
    <property type="entry name" value="SERINE/THREONINE-PROTEIN KINASE TNNI3K-RELATED"/>
    <property type="match status" value="1"/>
</dbReference>
<dbReference type="GO" id="GO:0005524">
    <property type="term" value="F:ATP binding"/>
    <property type="evidence" value="ECO:0007669"/>
    <property type="project" value="UniProtKB-KW"/>
</dbReference>
<dbReference type="Proteomes" id="UP001328107">
    <property type="component" value="Unassembled WGS sequence"/>
</dbReference>
<protein>
    <recommendedName>
        <fullName evidence="5">Protein kinase domain-containing protein</fullName>
    </recommendedName>
</protein>
<dbReference type="GO" id="GO:0004674">
    <property type="term" value="F:protein serine/threonine kinase activity"/>
    <property type="evidence" value="ECO:0007669"/>
    <property type="project" value="TreeGrafter"/>
</dbReference>
<dbReference type="Gene3D" id="1.10.510.10">
    <property type="entry name" value="Transferase(Phosphotransferase) domain 1"/>
    <property type="match status" value="1"/>
</dbReference>
<dbReference type="EMBL" id="BTRK01000006">
    <property type="protein sequence ID" value="GMR62693.1"/>
    <property type="molecule type" value="Genomic_DNA"/>
</dbReference>
<gene>
    <name evidence="6" type="ORF">PMAYCL1PPCAC_32888</name>
</gene>
<evidence type="ECO:0000313" key="6">
    <source>
        <dbReference type="EMBL" id="GMR62693.1"/>
    </source>
</evidence>
<evidence type="ECO:0000259" key="5">
    <source>
        <dbReference type="PROSITE" id="PS50011"/>
    </source>
</evidence>
<dbReference type="SUPFAM" id="SSF56112">
    <property type="entry name" value="Protein kinase-like (PK-like)"/>
    <property type="match status" value="1"/>
</dbReference>
<dbReference type="AlphaFoldDB" id="A0AAN5DG95"/>
<keyword evidence="3" id="KW-0418">Kinase</keyword>
<dbReference type="PROSITE" id="PS50011">
    <property type="entry name" value="PROTEIN_KINASE_DOM"/>
    <property type="match status" value="1"/>
</dbReference>
<feature type="domain" description="Protein kinase" evidence="5">
    <location>
        <begin position="12"/>
        <end position="275"/>
    </location>
</feature>